<keyword evidence="3" id="KW-1185">Reference proteome</keyword>
<proteinExistence type="predicted"/>
<sequence length="197" mass="21037">MKAVSKILTGAAAVAAISIGAAAPAAAQYYPGYGGYGGGGLGDVITGAVLNSILRGGNPYGGNAYYGRGDYDLERAAVQQCAVAAEQRINQRYAGGYGYNQYGGYNQGYGYAGAGAYRVAQIDRVNRTRNGNMRVYGLATNAAYQGNYGQPYYGGYNQPYGGYDQRYGGYNQARGNFRFDCKFERNGRISDLKINRA</sequence>
<feature type="chain" id="PRO_5046409899" description="17 kDa surface antigen" evidence="1">
    <location>
        <begin position="28"/>
        <end position="197"/>
    </location>
</feature>
<dbReference type="Proteomes" id="UP001382935">
    <property type="component" value="Chromosome"/>
</dbReference>
<evidence type="ECO:0008006" key="4">
    <source>
        <dbReference type="Google" id="ProtNLM"/>
    </source>
</evidence>
<keyword evidence="1" id="KW-0732">Signal</keyword>
<evidence type="ECO:0000313" key="3">
    <source>
        <dbReference type="Proteomes" id="UP001382935"/>
    </source>
</evidence>
<accession>A0ABZ2G272</accession>
<dbReference type="EMBL" id="CP145607">
    <property type="protein sequence ID" value="WWM70164.1"/>
    <property type="molecule type" value="Genomic_DNA"/>
</dbReference>
<reference evidence="2 3" key="1">
    <citation type="submission" date="2024-02" db="EMBL/GenBank/DDBJ databases">
        <title>Full genome sequence of Sphingomonas kaistensis.</title>
        <authorList>
            <person name="Poletto B.L."/>
            <person name="Silva G."/>
            <person name="Galante D."/>
            <person name="Campos K.R."/>
            <person name="Santos M.B.N."/>
            <person name="Sacchi C.T."/>
        </authorList>
    </citation>
    <scope>NUCLEOTIDE SEQUENCE [LARGE SCALE GENOMIC DNA]</scope>
    <source>
        <strain evidence="2 3">MA4R</strain>
    </source>
</reference>
<evidence type="ECO:0000313" key="2">
    <source>
        <dbReference type="EMBL" id="WWM70164.1"/>
    </source>
</evidence>
<name>A0ABZ2G272_9SPHN</name>
<gene>
    <name evidence="2" type="ORF">V6R86_05585</name>
</gene>
<protein>
    <recommendedName>
        <fullName evidence="4">17 kDa surface antigen</fullName>
    </recommendedName>
</protein>
<dbReference type="RefSeq" id="WP_338502783.1">
    <property type="nucleotide sequence ID" value="NZ_CP145607.1"/>
</dbReference>
<organism evidence="2 3">
    <name type="scientific">Sphingomonas kaistensis</name>
    <dbReference type="NCBI Taxonomy" id="298708"/>
    <lineage>
        <taxon>Bacteria</taxon>
        <taxon>Pseudomonadati</taxon>
        <taxon>Pseudomonadota</taxon>
        <taxon>Alphaproteobacteria</taxon>
        <taxon>Sphingomonadales</taxon>
        <taxon>Sphingomonadaceae</taxon>
        <taxon>Sphingomonas</taxon>
    </lineage>
</organism>
<feature type="signal peptide" evidence="1">
    <location>
        <begin position="1"/>
        <end position="27"/>
    </location>
</feature>
<evidence type="ECO:0000256" key="1">
    <source>
        <dbReference type="SAM" id="SignalP"/>
    </source>
</evidence>